<name>A0A9P8TK99_WICPI</name>
<evidence type="ECO:0000256" key="2">
    <source>
        <dbReference type="SAM" id="MobiDB-lite"/>
    </source>
</evidence>
<keyword evidence="5" id="KW-1185">Reference proteome</keyword>
<dbReference type="GO" id="GO:0005096">
    <property type="term" value="F:GTPase activator activity"/>
    <property type="evidence" value="ECO:0007669"/>
    <property type="project" value="UniProtKB-KW"/>
</dbReference>
<dbReference type="PANTHER" id="PTHR22957:SF502">
    <property type="entry name" value="SMALL G PROTEIN SIGNALING MODULATOR 2-RELATED"/>
    <property type="match status" value="1"/>
</dbReference>
<dbReference type="Pfam" id="PF00566">
    <property type="entry name" value="RabGAP-TBC"/>
    <property type="match status" value="1"/>
</dbReference>
<evidence type="ECO:0000313" key="5">
    <source>
        <dbReference type="Proteomes" id="UP000774326"/>
    </source>
</evidence>
<proteinExistence type="predicted"/>
<dbReference type="AlphaFoldDB" id="A0A9P8TK99"/>
<keyword evidence="1" id="KW-0343">GTPase activation</keyword>
<dbReference type="SMART" id="SM00164">
    <property type="entry name" value="TBC"/>
    <property type="match status" value="1"/>
</dbReference>
<comment type="caution">
    <text evidence="4">The sequence shown here is derived from an EMBL/GenBank/DDBJ whole genome shotgun (WGS) entry which is preliminary data.</text>
</comment>
<evidence type="ECO:0000313" key="4">
    <source>
        <dbReference type="EMBL" id="KAH3681946.1"/>
    </source>
</evidence>
<dbReference type="SUPFAM" id="SSF47923">
    <property type="entry name" value="Ypt/Rab-GAP domain of gyp1p"/>
    <property type="match status" value="2"/>
</dbReference>
<accession>A0A9P8TK99</accession>
<gene>
    <name evidence="4" type="ORF">WICPIJ_007084</name>
</gene>
<evidence type="ECO:0000259" key="3">
    <source>
        <dbReference type="PROSITE" id="PS50086"/>
    </source>
</evidence>
<feature type="region of interest" description="Disordered" evidence="2">
    <location>
        <begin position="202"/>
        <end position="228"/>
    </location>
</feature>
<dbReference type="Gene3D" id="1.10.8.270">
    <property type="entry name" value="putative rabgap domain of human tbc1 domain family member 14 like domains"/>
    <property type="match status" value="1"/>
</dbReference>
<dbReference type="PROSITE" id="PS50086">
    <property type="entry name" value="TBC_RABGAP"/>
    <property type="match status" value="1"/>
</dbReference>
<dbReference type="EMBL" id="JAEUBG010004148">
    <property type="protein sequence ID" value="KAH3681946.1"/>
    <property type="molecule type" value="Genomic_DNA"/>
</dbReference>
<evidence type="ECO:0000256" key="1">
    <source>
        <dbReference type="ARBA" id="ARBA00022468"/>
    </source>
</evidence>
<feature type="domain" description="Rab-GAP TBC" evidence="3">
    <location>
        <begin position="384"/>
        <end position="602"/>
    </location>
</feature>
<reference evidence="4" key="1">
    <citation type="journal article" date="2021" name="Open Biol.">
        <title>Shared evolutionary footprints suggest mitochondrial oxidative damage underlies multiple complex I losses in fungi.</title>
        <authorList>
            <person name="Schikora-Tamarit M.A."/>
            <person name="Marcet-Houben M."/>
            <person name="Nosek J."/>
            <person name="Gabaldon T."/>
        </authorList>
    </citation>
    <scope>NUCLEOTIDE SEQUENCE</scope>
    <source>
        <strain evidence="4">CBS2887</strain>
    </source>
</reference>
<reference evidence="4" key="2">
    <citation type="submission" date="2021-01" db="EMBL/GenBank/DDBJ databases">
        <authorList>
            <person name="Schikora-Tamarit M.A."/>
        </authorList>
    </citation>
    <scope>NUCLEOTIDE SEQUENCE</scope>
    <source>
        <strain evidence="4">CBS2887</strain>
    </source>
</reference>
<dbReference type="Gene3D" id="1.10.472.80">
    <property type="entry name" value="Ypt/Rab-GAP domain of gyp1p, domain 3"/>
    <property type="match status" value="1"/>
</dbReference>
<sequence>MSSADPSTYPGGQINFLYVKSKVYIHPSTRKQDNLPGFLYVFKPHPTATNNELTLGWVAECNVDKSSELYRTLLHVDSTGNEKLARRPAAYGSFSFALRFMELYSIQLRTPHPGWWAGSIVLNSKSGYDNLPVLFFHDDESESTKKEMNARKKNFEIFGEDKELFWGGSMFLSVLKKWATLVRTTVDKSVYLVNPTQDDVNNFSPHRKNGLSAAEDENADKNKGKSGSNLFSEGVNKWFTETKWTVLDKFAQLTKLTQDKLTELNNTLSQDPYYNKLISHPEVQKQLNSEYGDMAKEYLAHWAMKIREQSNRSRRIEMSDKYRDLLVEELGINRGNKLISETEILNAYEGSREVTEQEWERWFDSEGRLCITVGEVEERIFHGGVCKEIRGEVWLFLLGVYDWSTSAEDRTIIAQTLESDYKLLKTQWQENQTAQDDEYFKDQVFRIEKDIKRTDRNMELYKRTTPDEDEELAITNPHLLKLKDILLTFNQFNDKLGYVQGMTDLLSPLYYLYQDETVTFWAFAKLMDRMERNFLHDQSGILDQITTLNDLVQFMLPALYGHLESCDSNNFVFFFRMLLVLFKRELPWGTFQKLWDILFTNWCGSQFHLFVILAILQKNEWVLINTLNEFDQFLKFFNELTSGYSEEDVDEQGNPISPEEKFDLVDLLTRAELLFLKFKSMINVIDLNTKPGELSPISDNLRQLLSKEIVIKRETKRVIG</sequence>
<protein>
    <recommendedName>
        <fullName evidence="3">Rab-GAP TBC domain-containing protein</fullName>
    </recommendedName>
</protein>
<organism evidence="4 5">
    <name type="scientific">Wickerhamomyces pijperi</name>
    <name type="common">Yeast</name>
    <name type="synonym">Pichia pijperi</name>
    <dbReference type="NCBI Taxonomy" id="599730"/>
    <lineage>
        <taxon>Eukaryota</taxon>
        <taxon>Fungi</taxon>
        <taxon>Dikarya</taxon>
        <taxon>Ascomycota</taxon>
        <taxon>Saccharomycotina</taxon>
        <taxon>Saccharomycetes</taxon>
        <taxon>Phaffomycetales</taxon>
        <taxon>Wickerhamomycetaceae</taxon>
        <taxon>Wickerhamomyces</taxon>
    </lineage>
</organism>
<dbReference type="PANTHER" id="PTHR22957">
    <property type="entry name" value="TBC1 DOMAIN FAMILY MEMBER GTPASE-ACTIVATING PROTEIN"/>
    <property type="match status" value="1"/>
</dbReference>
<dbReference type="OrthoDB" id="10264062at2759"/>
<dbReference type="InterPro" id="IPR000195">
    <property type="entry name" value="Rab-GAP-TBC_dom"/>
</dbReference>
<dbReference type="InterPro" id="IPR035969">
    <property type="entry name" value="Rab-GAP_TBC_sf"/>
</dbReference>
<dbReference type="Proteomes" id="UP000774326">
    <property type="component" value="Unassembled WGS sequence"/>
</dbReference>